<comment type="caution">
    <text evidence="8">The sequence shown here is derived from an EMBL/GenBank/DDBJ whole genome shotgun (WGS) entry which is preliminary data.</text>
</comment>
<evidence type="ECO:0000256" key="5">
    <source>
        <dbReference type="ARBA" id="ARBA00022989"/>
    </source>
</evidence>
<evidence type="ECO:0000256" key="6">
    <source>
        <dbReference type="ARBA" id="ARBA00023136"/>
    </source>
</evidence>
<dbReference type="EMBL" id="BAAAME010000001">
    <property type="protein sequence ID" value="GAA1723933.1"/>
    <property type="molecule type" value="Genomic_DNA"/>
</dbReference>
<evidence type="ECO:0000313" key="9">
    <source>
        <dbReference type="Proteomes" id="UP001501057"/>
    </source>
</evidence>
<dbReference type="PANTHER" id="PTHR23513">
    <property type="entry name" value="INTEGRAL MEMBRANE EFFLUX PROTEIN-RELATED"/>
    <property type="match status" value="1"/>
</dbReference>
<dbReference type="SUPFAM" id="SSF103473">
    <property type="entry name" value="MFS general substrate transporter"/>
    <property type="match status" value="1"/>
</dbReference>
<accession>A0ABP4VHK8</accession>
<sequence length="425" mass="44218">MKPFRHGQYRWLAAATALSLLADGMWMIATVWQVIDLDGGPKQLSFVAVGWSAGVVATTLVGGVLADRIPQRRIIVGVSVVRVLTASVVGIAAVAGLGAIWHLAVAGLVFGMTAGVFFPAYSAILPSIVDADDLLAANGIEGVLRPIMLQAAGPAAASVIVATISPGHAIVAVALAELACLLLLIGLRPVPLRRDLDAAEGHGVGHLLGDLREGFGYVARTPWLLATLLLATVLVMVSMGPIEVLLPFVIKDDLGGDATSHAWVMAAYGIGGAIASLVVSSLPLARRYLSVMVLMWGAGVLPLAFVGIAPDVVTLAALLFVVGGLFNAPNVIWGTLLQRRVPPPMLGRVSSLDFFVSLTFMPVSMAVAGPLGVAVGTDVVFLVAALIPLPLAFVAIAWARMRVDEIAHPLRPSDRPDSRDAHTLG</sequence>
<evidence type="ECO:0000256" key="3">
    <source>
        <dbReference type="ARBA" id="ARBA00022475"/>
    </source>
</evidence>
<evidence type="ECO:0000256" key="4">
    <source>
        <dbReference type="ARBA" id="ARBA00022692"/>
    </source>
</evidence>
<name>A0ABP4VHK8_9ACTN</name>
<feature type="transmembrane region" description="Helical" evidence="7">
    <location>
        <begin position="289"/>
        <end position="309"/>
    </location>
</feature>
<evidence type="ECO:0000256" key="1">
    <source>
        <dbReference type="ARBA" id="ARBA00004651"/>
    </source>
</evidence>
<feature type="transmembrane region" description="Helical" evidence="7">
    <location>
        <begin position="12"/>
        <end position="32"/>
    </location>
</feature>
<dbReference type="PANTHER" id="PTHR23513:SF11">
    <property type="entry name" value="STAPHYLOFERRIN A TRANSPORTER"/>
    <property type="match status" value="1"/>
</dbReference>
<organism evidence="8 9">
    <name type="scientific">Aeromicrobium alkaliterrae</name>
    <dbReference type="NCBI Taxonomy" id="302168"/>
    <lineage>
        <taxon>Bacteria</taxon>
        <taxon>Bacillati</taxon>
        <taxon>Actinomycetota</taxon>
        <taxon>Actinomycetes</taxon>
        <taxon>Propionibacteriales</taxon>
        <taxon>Nocardioidaceae</taxon>
        <taxon>Aeromicrobium</taxon>
    </lineage>
</organism>
<dbReference type="Pfam" id="PF05977">
    <property type="entry name" value="MFS_3"/>
    <property type="match status" value="1"/>
</dbReference>
<protein>
    <submittedName>
        <fullName evidence="8">Tetracycline efflux MFS transporter Tet(V)</fullName>
    </submittedName>
</protein>
<keyword evidence="5 7" id="KW-1133">Transmembrane helix</keyword>
<dbReference type="InterPro" id="IPR010290">
    <property type="entry name" value="TM_effector"/>
</dbReference>
<keyword evidence="9" id="KW-1185">Reference proteome</keyword>
<dbReference type="CDD" id="cd06173">
    <property type="entry name" value="MFS_MefA_like"/>
    <property type="match status" value="1"/>
</dbReference>
<feature type="transmembrane region" description="Helical" evidence="7">
    <location>
        <begin position="73"/>
        <end position="94"/>
    </location>
</feature>
<feature type="transmembrane region" description="Helical" evidence="7">
    <location>
        <begin position="44"/>
        <end position="66"/>
    </location>
</feature>
<dbReference type="Gene3D" id="1.20.1250.20">
    <property type="entry name" value="MFS general substrate transporter like domains"/>
    <property type="match status" value="1"/>
</dbReference>
<proteinExistence type="predicted"/>
<evidence type="ECO:0000256" key="2">
    <source>
        <dbReference type="ARBA" id="ARBA00022448"/>
    </source>
</evidence>
<feature type="transmembrane region" description="Helical" evidence="7">
    <location>
        <begin position="100"/>
        <end position="121"/>
    </location>
</feature>
<feature type="transmembrane region" description="Helical" evidence="7">
    <location>
        <begin position="168"/>
        <end position="187"/>
    </location>
</feature>
<feature type="transmembrane region" description="Helical" evidence="7">
    <location>
        <begin position="379"/>
        <end position="399"/>
    </location>
</feature>
<feature type="transmembrane region" description="Helical" evidence="7">
    <location>
        <begin position="142"/>
        <end position="162"/>
    </location>
</feature>
<keyword evidence="3" id="KW-1003">Cell membrane</keyword>
<dbReference type="Proteomes" id="UP001501057">
    <property type="component" value="Unassembled WGS sequence"/>
</dbReference>
<feature type="transmembrane region" description="Helical" evidence="7">
    <location>
        <begin position="222"/>
        <end position="242"/>
    </location>
</feature>
<evidence type="ECO:0000256" key="7">
    <source>
        <dbReference type="SAM" id="Phobius"/>
    </source>
</evidence>
<feature type="transmembrane region" description="Helical" evidence="7">
    <location>
        <begin position="262"/>
        <end position="282"/>
    </location>
</feature>
<keyword evidence="4 7" id="KW-0812">Transmembrane</keyword>
<dbReference type="InterPro" id="IPR036259">
    <property type="entry name" value="MFS_trans_sf"/>
</dbReference>
<feature type="transmembrane region" description="Helical" evidence="7">
    <location>
        <begin position="354"/>
        <end position="373"/>
    </location>
</feature>
<gene>
    <name evidence="8" type="primary">tet(V)</name>
    <name evidence="8" type="ORF">GCM10009710_00910</name>
</gene>
<reference evidence="9" key="1">
    <citation type="journal article" date="2019" name="Int. J. Syst. Evol. Microbiol.">
        <title>The Global Catalogue of Microorganisms (GCM) 10K type strain sequencing project: providing services to taxonomists for standard genome sequencing and annotation.</title>
        <authorList>
            <consortium name="The Broad Institute Genomics Platform"/>
            <consortium name="The Broad Institute Genome Sequencing Center for Infectious Disease"/>
            <person name="Wu L."/>
            <person name="Ma J."/>
        </authorList>
    </citation>
    <scope>NUCLEOTIDE SEQUENCE [LARGE SCALE GENOMIC DNA]</scope>
    <source>
        <strain evidence="9">JCM 13518</strain>
    </source>
</reference>
<keyword evidence="2" id="KW-0813">Transport</keyword>
<feature type="transmembrane region" description="Helical" evidence="7">
    <location>
        <begin position="315"/>
        <end position="333"/>
    </location>
</feature>
<comment type="subcellular location">
    <subcellularLocation>
        <location evidence="1">Cell membrane</location>
        <topology evidence="1">Multi-pass membrane protein</topology>
    </subcellularLocation>
</comment>
<evidence type="ECO:0000313" key="8">
    <source>
        <dbReference type="EMBL" id="GAA1723933.1"/>
    </source>
</evidence>
<keyword evidence="6 7" id="KW-0472">Membrane</keyword>